<sequence length="86" mass="9935">MVYSILSRNSEQWAGGRVACKFRSLLRFIWDEIKIPQESDSICCMSESISILLVERGSKQSPMEDSHLFCFLRCRESGRLTQGHLH</sequence>
<proteinExistence type="predicted"/>
<comment type="caution">
    <text evidence="1">The sequence shown here is derived from an EMBL/GenBank/DDBJ whole genome shotgun (WGS) entry which is preliminary data.</text>
</comment>
<name>A0A921ZYQ7_CARIL</name>
<dbReference type="Proteomes" id="UP000811246">
    <property type="component" value="Unassembled WGS sequence"/>
</dbReference>
<reference evidence="1" key="1">
    <citation type="submission" date="2021-01" db="EMBL/GenBank/DDBJ databases">
        <authorList>
            <person name="Lovell J.T."/>
            <person name="Bentley N."/>
            <person name="Bhattarai G."/>
            <person name="Jenkins J.W."/>
            <person name="Sreedasyam A."/>
            <person name="Alarcon Y."/>
            <person name="Bock C."/>
            <person name="Boston L."/>
            <person name="Carlson J."/>
            <person name="Cervantes K."/>
            <person name="Clermont K."/>
            <person name="Krom N."/>
            <person name="Kubenka K."/>
            <person name="Mamidi S."/>
            <person name="Mattison C."/>
            <person name="Monteros M."/>
            <person name="Pisani C."/>
            <person name="Plott C."/>
            <person name="Rajasekar S."/>
            <person name="Rhein H.S."/>
            <person name="Rohla C."/>
            <person name="Song M."/>
            <person name="Hilaire R.S."/>
            <person name="Shu S."/>
            <person name="Wells L."/>
            <person name="Wang X."/>
            <person name="Webber J."/>
            <person name="Heerema R.J."/>
            <person name="Klein P."/>
            <person name="Conner P."/>
            <person name="Grauke L."/>
            <person name="Grimwood J."/>
            <person name="Schmutz J."/>
            <person name="Randall J.J."/>
        </authorList>
    </citation>
    <scope>NUCLEOTIDE SEQUENCE</scope>
    <source>
        <tissue evidence="1">Leaf</tissue>
    </source>
</reference>
<accession>A0A921ZYQ7</accession>
<dbReference type="AlphaFoldDB" id="A0A921ZYQ7"/>
<protein>
    <submittedName>
        <fullName evidence="1">Uncharacterized protein</fullName>
    </submittedName>
</protein>
<gene>
    <name evidence="1" type="ORF">I3842_Q104900</name>
</gene>
<evidence type="ECO:0000313" key="2">
    <source>
        <dbReference type="Proteomes" id="UP000811246"/>
    </source>
</evidence>
<evidence type="ECO:0000313" key="1">
    <source>
        <dbReference type="EMBL" id="KAG6619186.1"/>
    </source>
</evidence>
<organism evidence="1 2">
    <name type="scientific">Carya illinoinensis</name>
    <name type="common">Pecan</name>
    <dbReference type="NCBI Taxonomy" id="32201"/>
    <lineage>
        <taxon>Eukaryota</taxon>
        <taxon>Viridiplantae</taxon>
        <taxon>Streptophyta</taxon>
        <taxon>Embryophyta</taxon>
        <taxon>Tracheophyta</taxon>
        <taxon>Spermatophyta</taxon>
        <taxon>Magnoliopsida</taxon>
        <taxon>eudicotyledons</taxon>
        <taxon>Gunneridae</taxon>
        <taxon>Pentapetalae</taxon>
        <taxon>rosids</taxon>
        <taxon>fabids</taxon>
        <taxon>Fagales</taxon>
        <taxon>Juglandaceae</taxon>
        <taxon>Carya</taxon>
    </lineage>
</organism>
<dbReference type="EMBL" id="MU228971">
    <property type="protein sequence ID" value="KAG6619186.1"/>
    <property type="molecule type" value="Genomic_DNA"/>
</dbReference>